<dbReference type="PRINTS" id="PR01543">
    <property type="entry name" value="ANATRNSFRASE"/>
</dbReference>
<gene>
    <name evidence="3" type="primary">nhoA</name>
    <name evidence="3" type="ORF">NITHO_4040008</name>
</gene>
<organism evidence="3 4">
    <name type="scientific">Nitrolancea hollandica Lb</name>
    <dbReference type="NCBI Taxonomy" id="1129897"/>
    <lineage>
        <taxon>Bacteria</taxon>
        <taxon>Pseudomonadati</taxon>
        <taxon>Thermomicrobiota</taxon>
        <taxon>Thermomicrobia</taxon>
        <taxon>Sphaerobacterales</taxon>
        <taxon>Sphaerobacterineae</taxon>
        <taxon>Sphaerobacteraceae</taxon>
        <taxon>Nitrolancea</taxon>
    </lineage>
</organism>
<evidence type="ECO:0000313" key="3">
    <source>
        <dbReference type="EMBL" id="CCF84842.1"/>
    </source>
</evidence>
<dbReference type="SUPFAM" id="SSF54001">
    <property type="entry name" value="Cysteine proteinases"/>
    <property type="match status" value="1"/>
</dbReference>
<dbReference type="Gene3D" id="3.30.2140.10">
    <property type="entry name" value="Arylamine N-acetyltransferase"/>
    <property type="match status" value="1"/>
</dbReference>
<dbReference type="PANTHER" id="PTHR11786:SF0">
    <property type="entry name" value="ARYLAMINE N-ACETYLTRANSFERASE 4-RELATED"/>
    <property type="match status" value="1"/>
</dbReference>
<evidence type="ECO:0000256" key="1">
    <source>
        <dbReference type="ARBA" id="ARBA00006547"/>
    </source>
</evidence>
<dbReference type="EC" id="2.3.1.118" evidence="3"/>
<sequence>MGAHPAGNRGEHGAIDIVAYFERIGYTGSREPTAETLHRLHLSHVMAIPFENLDILLGRAIRLDIPSLQDKLVTARRGGYCHEQNMFFAAVLETLGFQVTRLAARVYTGATRMRPPTHMLLRVDIDDSSWVADVGFGGEGLLEPIPLVTGWVVPQFAWSYRLVNDGALWILQSYRDDAWHDLYGFTLEEHFPVDFELATYFTSTHPASPWLRNLVVWLPNHKSRWVLRNRELAEIGGRDSSPVVLDDNDSLLSVLAERFNLHFPPGTRFRFEPEPPKAERAGDRG</sequence>
<dbReference type="Pfam" id="PF00797">
    <property type="entry name" value="Acetyltransf_2"/>
    <property type="match status" value="1"/>
</dbReference>
<reference evidence="3 4" key="1">
    <citation type="journal article" date="2012" name="ISME J.">
        <title>Nitrification expanded: discovery, physiology and genomics of a nitrite-oxidizing bacterium from the phylum Chloroflexi.</title>
        <authorList>
            <person name="Sorokin D.Y."/>
            <person name="Lucker S."/>
            <person name="Vejmelkova D."/>
            <person name="Kostrikina N.A."/>
            <person name="Kleerebezem R."/>
            <person name="Rijpstra W.I."/>
            <person name="Damste J.S."/>
            <person name="Le Paslier D."/>
            <person name="Muyzer G."/>
            <person name="Wagner M."/>
            <person name="van Loosdrecht M.C."/>
            <person name="Daims H."/>
        </authorList>
    </citation>
    <scope>NUCLEOTIDE SEQUENCE [LARGE SCALE GENOMIC DNA]</scope>
    <source>
        <strain evidence="4">none</strain>
    </source>
</reference>
<dbReference type="InterPro" id="IPR001447">
    <property type="entry name" value="Arylamine_N-AcTrfase"/>
</dbReference>
<proteinExistence type="inferred from homology"/>
<dbReference type="RefSeq" id="WP_008479316.1">
    <property type="nucleotide sequence ID" value="NZ_CAGS01000340.1"/>
</dbReference>
<evidence type="ECO:0000256" key="2">
    <source>
        <dbReference type="RuleBase" id="RU003452"/>
    </source>
</evidence>
<dbReference type="InterPro" id="IPR038765">
    <property type="entry name" value="Papain-like_cys_pep_sf"/>
</dbReference>
<dbReference type="EMBL" id="CAGS01000340">
    <property type="protein sequence ID" value="CCF84842.1"/>
    <property type="molecule type" value="Genomic_DNA"/>
</dbReference>
<accession>I4EJI0</accession>
<name>I4EJI0_9BACT</name>
<evidence type="ECO:0000313" key="4">
    <source>
        <dbReference type="Proteomes" id="UP000004221"/>
    </source>
</evidence>
<dbReference type="Proteomes" id="UP000004221">
    <property type="component" value="Unassembled WGS sequence"/>
</dbReference>
<keyword evidence="3" id="KW-0808">Transferase</keyword>
<dbReference type="AlphaFoldDB" id="I4EJI0"/>
<dbReference type="PANTHER" id="PTHR11786">
    <property type="entry name" value="N-HYDROXYARYLAMINE O-ACETYLTRANSFERASE"/>
    <property type="match status" value="1"/>
</dbReference>
<keyword evidence="4" id="KW-1185">Reference proteome</keyword>
<comment type="caution">
    <text evidence="3">The sequence shown here is derived from an EMBL/GenBank/DDBJ whole genome shotgun (WGS) entry which is preliminary data.</text>
</comment>
<dbReference type="GO" id="GO:0046990">
    <property type="term" value="F:N-hydroxyarylamine O-acetyltransferase activity"/>
    <property type="evidence" value="ECO:0007669"/>
    <property type="project" value="UniProtKB-EC"/>
</dbReference>
<protein>
    <submittedName>
        <fullName evidence="3">Putative N-hydroxyarylamine O-acetyltransferase</fullName>
        <ecNumber evidence="3">2.3.1.118</ecNumber>
    </submittedName>
</protein>
<keyword evidence="3" id="KW-0012">Acyltransferase</keyword>
<dbReference type="Gene3D" id="2.40.128.150">
    <property type="entry name" value="Cysteine proteinases"/>
    <property type="match status" value="1"/>
</dbReference>
<comment type="similarity">
    <text evidence="1 2">Belongs to the arylamine N-acetyltransferase family.</text>
</comment>
<dbReference type="OrthoDB" id="7181050at2"/>